<evidence type="ECO:0000313" key="1">
    <source>
        <dbReference type="EMBL" id="OAG94645.1"/>
    </source>
</evidence>
<evidence type="ECO:0000313" key="2">
    <source>
        <dbReference type="Proteomes" id="UP000077421"/>
    </source>
</evidence>
<comment type="caution">
    <text evidence="1">The sequence shown here is derived from an EMBL/GenBank/DDBJ whole genome shotgun (WGS) entry which is preliminary data.</text>
</comment>
<dbReference type="RefSeq" id="WP_156481891.1">
    <property type="nucleotide sequence ID" value="NZ_LSUQ01000008.1"/>
</dbReference>
<accession>A0A853KC22</accession>
<name>A0A853KC22_9BACL</name>
<dbReference type="AlphaFoldDB" id="A0A853KC22"/>
<dbReference type="Proteomes" id="UP000077421">
    <property type="component" value="Unassembled WGS sequence"/>
</dbReference>
<dbReference type="OrthoDB" id="2989281at2"/>
<gene>
    <name evidence="1" type="ORF">AYW79_04635</name>
</gene>
<dbReference type="EMBL" id="LSUQ01000008">
    <property type="protein sequence ID" value="OAG94645.1"/>
    <property type="molecule type" value="Genomic_DNA"/>
</dbReference>
<sequence length="95" mass="10422">MCGMARQLLAEKLIDDFYEEHLQSNASLGEEPDVLGEKLKAALSKDKHVLLLQWEAQCAENCGTEIRDFANFVAHLMLDGINAECALEDKVGSGA</sequence>
<reference evidence="1 2" key="1">
    <citation type="submission" date="2016-02" db="EMBL/GenBank/DDBJ databases">
        <title>Draft genome sequence of Acidibacillus ferrooxidans SLC66.</title>
        <authorList>
            <person name="Oliveira G."/>
            <person name="Nancucheo I."/>
            <person name="Dall'Agnol H."/>
            <person name="Johnson B."/>
            <person name="Oliveira R."/>
            <person name="Nunes G.L."/>
            <person name="Tzotzos G."/>
            <person name="Orellana S.C."/>
            <person name="Salim A.C."/>
            <person name="Araujo F.M."/>
        </authorList>
    </citation>
    <scope>NUCLEOTIDE SEQUENCE [LARGE SCALE GENOMIC DNA]</scope>
    <source>
        <strain evidence="1 2">SLC66</strain>
    </source>
</reference>
<protein>
    <submittedName>
        <fullName evidence="1">Uncharacterized protein</fullName>
    </submittedName>
</protein>
<proteinExistence type="predicted"/>
<organism evidence="1 2">
    <name type="scientific">Ferroacidibacillus organovorans</name>
    <dbReference type="NCBI Taxonomy" id="1765683"/>
    <lineage>
        <taxon>Bacteria</taxon>
        <taxon>Bacillati</taxon>
        <taxon>Bacillota</taxon>
        <taxon>Bacilli</taxon>
        <taxon>Bacillales</taxon>
        <taxon>Alicyclobacillaceae</taxon>
        <taxon>Ferroacidibacillus</taxon>
    </lineage>
</organism>